<name>A0ABZ1B8H1_9ACTN</name>
<dbReference type="PANTHER" id="PTHR11959:SF1">
    <property type="entry name" value="4-HYDROXYPHENYLPYRUVATE DIOXYGENASE"/>
    <property type="match status" value="1"/>
</dbReference>
<dbReference type="InterPro" id="IPR041735">
    <property type="entry name" value="4OHPhenylPyrv_dOase_C"/>
</dbReference>
<dbReference type="InterPro" id="IPR004360">
    <property type="entry name" value="Glyas_Fos-R_dOase_dom"/>
</dbReference>
<proteinExistence type="inferred from homology"/>
<keyword evidence="7" id="KW-0560">Oxidoreductase</keyword>
<dbReference type="Pfam" id="PF00903">
    <property type="entry name" value="Glyoxalase"/>
    <property type="match status" value="2"/>
</dbReference>
<accession>A0ABZ1B8H1</accession>
<dbReference type="PROSITE" id="PS51819">
    <property type="entry name" value="VOC"/>
    <property type="match status" value="2"/>
</dbReference>
<evidence type="ECO:0000313" key="8">
    <source>
        <dbReference type="Proteomes" id="UP001324287"/>
    </source>
</evidence>
<dbReference type="InterPro" id="IPR041736">
    <property type="entry name" value="4OHPhenylPyrv_dOase_N"/>
</dbReference>
<dbReference type="PIRSF" id="PIRSF009283">
    <property type="entry name" value="HPP_dOase"/>
    <property type="match status" value="1"/>
</dbReference>
<dbReference type="Gene3D" id="3.10.180.10">
    <property type="entry name" value="2,3-Dihydroxybiphenyl 1,2-Dioxygenase, domain 1"/>
    <property type="match status" value="2"/>
</dbReference>
<feature type="domain" description="VOC" evidence="6">
    <location>
        <begin position="202"/>
        <end position="358"/>
    </location>
</feature>
<dbReference type="GO" id="GO:0003868">
    <property type="term" value="F:4-hydroxyphenylpyruvate dioxygenase activity"/>
    <property type="evidence" value="ECO:0007669"/>
    <property type="project" value="UniProtKB-EC"/>
</dbReference>
<keyword evidence="7" id="KW-0223">Dioxygenase</keyword>
<dbReference type="RefSeq" id="WP_324277989.1">
    <property type="nucleotide sequence ID" value="NZ_CP141261.1"/>
</dbReference>
<evidence type="ECO:0000313" key="7">
    <source>
        <dbReference type="EMBL" id="WRL66677.1"/>
    </source>
</evidence>
<dbReference type="InterPro" id="IPR005956">
    <property type="entry name" value="4OHPhenylPyrv_dOase"/>
</dbReference>
<dbReference type="CDD" id="cd07250">
    <property type="entry name" value="HPPD_C_like"/>
    <property type="match status" value="1"/>
</dbReference>
<evidence type="ECO:0000256" key="3">
    <source>
        <dbReference type="ARBA" id="ARBA00022723"/>
    </source>
</evidence>
<evidence type="ECO:0000259" key="6">
    <source>
        <dbReference type="PROSITE" id="PS51819"/>
    </source>
</evidence>
<sequence length="401" mass="44035">MSLEQTLNDEERLAGLDRRQLEQLVGLVEYDASADPFPVSGWDSLAWVAGNATQTAHFFQSAFGMELIAYSGPETGNRDHHAFVLRSGAARFVIQGAYDPASPLADHHRRHGDGIVDIALSVPDVDRCIAHAAAQGATVLEQPHDLSDEHGTVRVAAIAAYGETRHTLVDRSRYSGPHLPGYVARTSSFVKRPGAPKRLFQAVDHVVGNVELGAMDQWVDFYNRVMGFTNMAEFVGADIATDYSALMSKVVANGNHRVKFPLNEPAQGKKKSQIDEYLEFYGGPGAQHVALATNDILGTVDALRAEGIEFLATPDSYYEDPGLRARIGTVRAPIEELQARGILVDRDEDGYLLQIFTKPLGDRPTVFFELIERHGSLGFGIGNFKALFEAIEREQEKRGNF</sequence>
<evidence type="ECO:0000256" key="5">
    <source>
        <dbReference type="ARBA" id="ARBA00023004"/>
    </source>
</evidence>
<keyword evidence="5" id="KW-0408">Iron</keyword>
<keyword evidence="4" id="KW-0677">Repeat</keyword>
<gene>
    <name evidence="7" type="primary">hppD</name>
    <name evidence="7" type="ORF">U6N30_15565</name>
</gene>
<dbReference type="EMBL" id="CP141261">
    <property type="protein sequence ID" value="WRL66677.1"/>
    <property type="molecule type" value="Genomic_DNA"/>
</dbReference>
<reference evidence="7 8" key="1">
    <citation type="submission" date="2023-12" db="EMBL/GenBank/DDBJ databases">
        <title>Blastococcus brunescens sp. nov., an actonobacterium isolated from sandstone collected in sahara desert.</title>
        <authorList>
            <person name="Gtari M."/>
            <person name="Ghodhbane F."/>
        </authorList>
    </citation>
    <scope>NUCLEOTIDE SEQUENCE [LARGE SCALE GENOMIC DNA]</scope>
    <source>
        <strain evidence="7 8">BMG 8361</strain>
    </source>
</reference>
<feature type="domain" description="VOC" evidence="6">
    <location>
        <begin position="41"/>
        <end position="171"/>
    </location>
</feature>
<dbReference type="EC" id="1.13.11.27" evidence="7"/>
<evidence type="ECO:0000256" key="2">
    <source>
        <dbReference type="ARBA" id="ARBA00005877"/>
    </source>
</evidence>
<evidence type="ECO:0000256" key="1">
    <source>
        <dbReference type="ARBA" id="ARBA00001962"/>
    </source>
</evidence>
<dbReference type="InterPro" id="IPR037523">
    <property type="entry name" value="VOC_core"/>
</dbReference>
<comment type="cofactor">
    <cofactor evidence="1">
        <name>Fe cation</name>
        <dbReference type="ChEBI" id="CHEBI:24875"/>
    </cofactor>
</comment>
<dbReference type="InterPro" id="IPR029068">
    <property type="entry name" value="Glyas_Bleomycin-R_OHBP_Dase"/>
</dbReference>
<comment type="similarity">
    <text evidence="2">Belongs to the 4HPPD family.</text>
</comment>
<keyword evidence="8" id="KW-1185">Reference proteome</keyword>
<dbReference type="SUPFAM" id="SSF54593">
    <property type="entry name" value="Glyoxalase/Bleomycin resistance protein/Dihydroxybiphenyl dioxygenase"/>
    <property type="match status" value="1"/>
</dbReference>
<keyword evidence="3" id="KW-0479">Metal-binding</keyword>
<protein>
    <submittedName>
        <fullName evidence="7">4-hydroxyphenylpyruvate dioxygenase</fullName>
        <ecNumber evidence="7">1.13.11.27</ecNumber>
    </submittedName>
</protein>
<dbReference type="CDD" id="cd08342">
    <property type="entry name" value="HPPD_N_like"/>
    <property type="match status" value="1"/>
</dbReference>
<organism evidence="7 8">
    <name type="scientific">Blastococcus brunescens</name>
    <dbReference type="NCBI Taxonomy" id="1564165"/>
    <lineage>
        <taxon>Bacteria</taxon>
        <taxon>Bacillati</taxon>
        <taxon>Actinomycetota</taxon>
        <taxon>Actinomycetes</taxon>
        <taxon>Geodermatophilales</taxon>
        <taxon>Geodermatophilaceae</taxon>
        <taxon>Blastococcus</taxon>
    </lineage>
</organism>
<dbReference type="PANTHER" id="PTHR11959">
    <property type="entry name" value="4-HYDROXYPHENYLPYRUVATE DIOXYGENASE"/>
    <property type="match status" value="1"/>
</dbReference>
<dbReference type="Proteomes" id="UP001324287">
    <property type="component" value="Chromosome"/>
</dbReference>
<dbReference type="NCBIfam" id="TIGR01263">
    <property type="entry name" value="4HPPD"/>
    <property type="match status" value="1"/>
</dbReference>
<evidence type="ECO:0000256" key="4">
    <source>
        <dbReference type="ARBA" id="ARBA00022737"/>
    </source>
</evidence>